<keyword evidence="2" id="KW-0732">Signal</keyword>
<evidence type="ECO:0000313" key="4">
    <source>
        <dbReference type="Proteomes" id="UP000471751"/>
    </source>
</evidence>
<dbReference type="Proteomes" id="UP000471751">
    <property type="component" value="Unassembled WGS sequence"/>
</dbReference>
<feature type="signal peptide" evidence="2">
    <location>
        <begin position="1"/>
        <end position="19"/>
    </location>
</feature>
<name>A0A6I5RQH2_9PSED</name>
<evidence type="ECO:0000256" key="2">
    <source>
        <dbReference type="SAM" id="SignalP"/>
    </source>
</evidence>
<gene>
    <name evidence="3" type="ORF">G3O07_09520</name>
</gene>
<feature type="region of interest" description="Disordered" evidence="1">
    <location>
        <begin position="76"/>
        <end position="97"/>
    </location>
</feature>
<reference evidence="3 4" key="1">
    <citation type="submission" date="2020-02" db="EMBL/GenBank/DDBJ databases">
        <title>Broccoli isolated Pseudomonas sp.</title>
        <authorList>
            <person name="Fujikawa T."/>
            <person name="Sawada H."/>
        </authorList>
    </citation>
    <scope>NUCLEOTIDE SEQUENCE [LARGE SCALE GENOMIC DNA]</scope>
    <source>
        <strain evidence="3 4">JCM 32154</strain>
    </source>
</reference>
<evidence type="ECO:0000256" key="1">
    <source>
        <dbReference type="SAM" id="MobiDB-lite"/>
    </source>
</evidence>
<sequence length="97" mass="10139">MKRVLLSLALFAMVGFAKAEIPMVNATCPGGIDVHADEGGPIYINGEEGKLKTLNENQYEATGGGITISLSIDRDGTPSVSYSSKDGANGVCEMTED</sequence>
<dbReference type="RefSeq" id="WP_163935158.1">
    <property type="nucleotide sequence ID" value="NZ_BMQU01000021.1"/>
</dbReference>
<proteinExistence type="predicted"/>
<keyword evidence="4" id="KW-1185">Reference proteome</keyword>
<protein>
    <recommendedName>
        <fullName evidence="5">Adhesin</fullName>
    </recommendedName>
</protein>
<accession>A0A6I5RQH2</accession>
<comment type="caution">
    <text evidence="3">The sequence shown here is derived from an EMBL/GenBank/DDBJ whole genome shotgun (WGS) entry which is preliminary data.</text>
</comment>
<dbReference type="AlphaFoldDB" id="A0A6I5RQH2"/>
<evidence type="ECO:0000313" key="3">
    <source>
        <dbReference type="EMBL" id="NES09921.1"/>
    </source>
</evidence>
<evidence type="ECO:0008006" key="5">
    <source>
        <dbReference type="Google" id="ProtNLM"/>
    </source>
</evidence>
<organism evidence="3 4">
    <name type="scientific">Pseudomonas laurentiana</name>
    <dbReference type="NCBI Taxonomy" id="2364649"/>
    <lineage>
        <taxon>Bacteria</taxon>
        <taxon>Pseudomonadati</taxon>
        <taxon>Pseudomonadota</taxon>
        <taxon>Gammaproteobacteria</taxon>
        <taxon>Pseudomonadales</taxon>
        <taxon>Pseudomonadaceae</taxon>
        <taxon>Pseudomonas</taxon>
    </lineage>
</organism>
<dbReference type="EMBL" id="JAAHBT010000083">
    <property type="protein sequence ID" value="NES09921.1"/>
    <property type="molecule type" value="Genomic_DNA"/>
</dbReference>
<feature type="chain" id="PRO_5026194479" description="Adhesin" evidence="2">
    <location>
        <begin position="20"/>
        <end position="97"/>
    </location>
</feature>